<evidence type="ECO:0000256" key="1">
    <source>
        <dbReference type="SAM" id="MobiDB-lite"/>
    </source>
</evidence>
<protein>
    <submittedName>
        <fullName evidence="2">Uncharacterized protein</fullName>
    </submittedName>
</protein>
<reference evidence="2" key="1">
    <citation type="journal article" date="2018" name="Sci. Rep.">
        <title>Identification and DNA annotation of a plasmid isolated from Chromobacterium violaceum.</title>
        <authorList>
            <person name="Lima D.C."/>
            <person name="Nyberg L.K."/>
            <person name="Westerlund F."/>
            <person name="Batistuzzo de Medeiros S.R."/>
        </authorList>
    </citation>
    <scope>NUCLEOTIDE SEQUENCE</scope>
    <source>
        <strain evidence="2">ATCC 12472</strain>
        <plasmid evidence="2">pChV1</plasmid>
    </source>
</reference>
<dbReference type="Pfam" id="PF19267">
    <property type="entry name" value="CIS_spike_tip"/>
    <property type="match status" value="1"/>
</dbReference>
<feature type="compositionally biased region" description="Pro residues" evidence="1">
    <location>
        <begin position="112"/>
        <end position="122"/>
    </location>
</feature>
<feature type="region of interest" description="Disordered" evidence="1">
    <location>
        <begin position="98"/>
        <end position="146"/>
    </location>
</feature>
<name>A0A2R4K2M9_CHRVL</name>
<keyword evidence="2" id="KW-0614">Plasmid</keyword>
<dbReference type="RefSeq" id="WP_043616567.1">
    <property type="nucleotide sequence ID" value="NZ_CP050991.1"/>
</dbReference>
<sequence length="146" mass="15101">MSKQVLASGDQVLCKGMLGQAMLLAPVPLPLKGSGRKLKVNGKPVALEGDISKPKLPAPYMAGAFAIPGVLLLQADKEKSGQLSTKLQVTGKKVLLKEAAPIKGKRTAPAMKPNPPPAPPQPDSNSEYKAPQGGTPIAPPAKLKTV</sequence>
<accession>A0A2R4K2M9</accession>
<dbReference type="InterPro" id="IPR045362">
    <property type="entry name" value="CIS_spike_tip"/>
</dbReference>
<organism evidence="2">
    <name type="scientific">Chromobacterium violaceum</name>
    <dbReference type="NCBI Taxonomy" id="536"/>
    <lineage>
        <taxon>Bacteria</taxon>
        <taxon>Pseudomonadati</taxon>
        <taxon>Pseudomonadota</taxon>
        <taxon>Betaproteobacteria</taxon>
        <taxon>Neisseriales</taxon>
        <taxon>Chromobacteriaceae</taxon>
        <taxon>Chromobacterium</taxon>
    </lineage>
</organism>
<dbReference type="EMBL" id="MG651603">
    <property type="protein sequence ID" value="AVV48138.1"/>
    <property type="molecule type" value="Genomic_DNA"/>
</dbReference>
<evidence type="ECO:0000313" key="2">
    <source>
        <dbReference type="EMBL" id="AVV48138.1"/>
    </source>
</evidence>
<geneLocation type="plasmid" evidence="2">
    <name>pChV1</name>
</geneLocation>
<dbReference type="AlphaFoldDB" id="A0A2R4K2M9"/>
<proteinExistence type="predicted"/>